<dbReference type="GO" id="GO:0016874">
    <property type="term" value="F:ligase activity"/>
    <property type="evidence" value="ECO:0007669"/>
    <property type="project" value="UniProtKB-KW"/>
</dbReference>
<protein>
    <submittedName>
        <fullName evidence="3">DNA polymerase ligase N-terminal domain-containing protein</fullName>
    </submittedName>
</protein>
<dbReference type="RefSeq" id="WP_311501892.1">
    <property type="nucleotide sequence ID" value="NZ_JAVRHK010000002.1"/>
</dbReference>
<gene>
    <name evidence="3" type="ORF">RM539_02325</name>
</gene>
<feature type="compositionally biased region" description="Basic and acidic residues" evidence="1">
    <location>
        <begin position="161"/>
        <end position="172"/>
    </location>
</feature>
<feature type="compositionally biased region" description="Basic and acidic residues" evidence="1">
    <location>
        <begin position="189"/>
        <end position="200"/>
    </location>
</feature>
<evidence type="ECO:0000259" key="2">
    <source>
        <dbReference type="Pfam" id="PF13298"/>
    </source>
</evidence>
<feature type="region of interest" description="Disordered" evidence="1">
    <location>
        <begin position="161"/>
        <end position="200"/>
    </location>
</feature>
<dbReference type="InterPro" id="IPR014144">
    <property type="entry name" value="LigD_PE_domain"/>
</dbReference>
<dbReference type="NCBIfam" id="TIGR02777">
    <property type="entry name" value="LigD_PE_dom"/>
    <property type="match status" value="1"/>
</dbReference>
<dbReference type="Pfam" id="PF13298">
    <property type="entry name" value="LigD_N"/>
    <property type="match status" value="1"/>
</dbReference>
<dbReference type="Proteomes" id="UP001262582">
    <property type="component" value="Unassembled WGS sequence"/>
</dbReference>
<sequence>MAAKSLLKKYQEKRNFDISSEPFGDPEIAKGKKDIFVIQKHDASNLHYDFRLLVDGVLKSWAIPSTNPKDKRLAIATEDHPVEYADFEGVIPKNQYGGGTVMVWDTGTYKIKKKDKEGNLIPLENQLKNGRASFVLNGKKMQGGYSLIRIKQGEDEQWLLKKSDDDKADARKNPVSTENKSVLTGRTIDQIKKASEKDGN</sequence>
<dbReference type="PANTHER" id="PTHR39465:SF1">
    <property type="entry name" value="DNA LIGASE D 3'-PHOSPHOESTERASE DOMAIN-CONTAINING PROTEIN"/>
    <property type="match status" value="1"/>
</dbReference>
<feature type="domain" description="DNA ligase D 3'-phosphoesterase" evidence="2">
    <location>
        <begin position="39"/>
        <end position="149"/>
    </location>
</feature>
<organism evidence="3 4">
    <name type="scientific">Autumnicola musiva</name>
    <dbReference type="NCBI Taxonomy" id="3075589"/>
    <lineage>
        <taxon>Bacteria</taxon>
        <taxon>Pseudomonadati</taxon>
        <taxon>Bacteroidota</taxon>
        <taxon>Flavobacteriia</taxon>
        <taxon>Flavobacteriales</taxon>
        <taxon>Flavobacteriaceae</taxon>
        <taxon>Autumnicola</taxon>
    </lineage>
</organism>
<keyword evidence="3" id="KW-0436">Ligase</keyword>
<name>A0ABU3D1K3_9FLAO</name>
<feature type="compositionally biased region" description="Polar residues" evidence="1">
    <location>
        <begin position="174"/>
        <end position="184"/>
    </location>
</feature>
<keyword evidence="4" id="KW-1185">Reference proteome</keyword>
<dbReference type="PANTHER" id="PTHR39465">
    <property type="entry name" value="DNA LIGASE D, 3'-PHOSPHOESTERASE DOMAIN"/>
    <property type="match status" value="1"/>
</dbReference>
<reference evidence="3 4" key="1">
    <citation type="submission" date="2023-09" db="EMBL/GenBank/DDBJ databases">
        <authorList>
            <person name="Rey-Velasco X."/>
        </authorList>
    </citation>
    <scope>NUCLEOTIDE SEQUENCE [LARGE SCALE GENOMIC DNA]</scope>
    <source>
        <strain evidence="3 4">F117</strain>
    </source>
</reference>
<evidence type="ECO:0000256" key="1">
    <source>
        <dbReference type="SAM" id="MobiDB-lite"/>
    </source>
</evidence>
<dbReference type="EMBL" id="JAVRHK010000002">
    <property type="protein sequence ID" value="MDT0675418.1"/>
    <property type="molecule type" value="Genomic_DNA"/>
</dbReference>
<accession>A0ABU3D1K3</accession>
<proteinExistence type="predicted"/>
<evidence type="ECO:0000313" key="4">
    <source>
        <dbReference type="Proteomes" id="UP001262582"/>
    </source>
</evidence>
<evidence type="ECO:0000313" key="3">
    <source>
        <dbReference type="EMBL" id="MDT0675418.1"/>
    </source>
</evidence>
<comment type="caution">
    <text evidence="3">The sequence shown here is derived from an EMBL/GenBank/DDBJ whole genome shotgun (WGS) entry which is preliminary data.</text>
</comment>